<dbReference type="PROSITE" id="PS50011">
    <property type="entry name" value="PROTEIN_KINASE_DOM"/>
    <property type="match status" value="1"/>
</dbReference>
<dbReference type="Pfam" id="PF00069">
    <property type="entry name" value="Pkinase"/>
    <property type="match status" value="1"/>
</dbReference>
<sequence length="573" mass="59895">MTPITLPSPYPAPGEVIDGKYQIERILGEGGMGCVARAYHMLLRAPVALKFMNPQFMTFPGAVERFINEGIASKKIRSDHVVPVDDVGKLPSGAPYLVMPCLEGMDLADQLARDGEPGLPVPRAVHFTLQILRGLQAAHANGIIHRDMKPSNCFVVKHDGERDFVKILDFGISKVVQPGSASLTQTNSALGTPLYMSPEQARSPRDVDSRSDLYSVGVILYELLTGRTPFFSDSGEFTEILFKLFTADAPPIKESRPDLDDALAAAVHKALTRDPKDRFATALEMAEAIAPFADDRSGQVVTRMRGFTPEHVLSIPPPADMPLLPSLVAFSKLDARPATDVMADRPTTDVVQGPAVTELLPVKIPGAPGIPQVTQILEQQQQAAADRSSSIPAATPETRARPEDAGARTQLAVAKTQALPVAPAAHARVAIPGAQTDLGASTDIAPEAPEASPEPPSKRSPMTFAMLGLGLMAVLGTGLLVASQTSKTKASHPTDVPTASETLPVATAPSATVSAPAVTASASAAQPAASEAPAASASAPAASASAKTKTPSKPANGPRAPGPVDALDIGIHH</sequence>
<dbReference type="Gene3D" id="3.30.200.20">
    <property type="entry name" value="Phosphorylase Kinase, domain 1"/>
    <property type="match status" value="1"/>
</dbReference>
<dbReference type="CDD" id="cd14014">
    <property type="entry name" value="STKc_PknB_like"/>
    <property type="match status" value="1"/>
</dbReference>
<keyword evidence="3 9" id="KW-0418">Kinase</keyword>
<feature type="domain" description="Protein kinase" evidence="8">
    <location>
        <begin position="21"/>
        <end position="293"/>
    </location>
</feature>
<keyword evidence="7" id="KW-0812">Transmembrane</keyword>
<protein>
    <submittedName>
        <fullName evidence="9">Serine/threonine protein kinase PrkC, regulator of stationary phase</fullName>
    </submittedName>
</protein>
<keyword evidence="1" id="KW-0808">Transferase</keyword>
<evidence type="ECO:0000313" key="9">
    <source>
        <dbReference type="EMBL" id="AKU96754.1"/>
    </source>
</evidence>
<evidence type="ECO:0000256" key="6">
    <source>
        <dbReference type="SAM" id="MobiDB-lite"/>
    </source>
</evidence>
<evidence type="ECO:0000256" key="5">
    <source>
        <dbReference type="PROSITE-ProRule" id="PRU10141"/>
    </source>
</evidence>
<evidence type="ECO:0000256" key="3">
    <source>
        <dbReference type="ARBA" id="ARBA00022777"/>
    </source>
</evidence>
<keyword evidence="9" id="KW-0723">Serine/threonine-protein kinase</keyword>
<feature type="region of interest" description="Disordered" evidence="6">
    <location>
        <begin position="439"/>
        <end position="462"/>
    </location>
</feature>
<feature type="transmembrane region" description="Helical" evidence="7">
    <location>
        <begin position="462"/>
        <end position="482"/>
    </location>
</feature>
<dbReference type="AlphaFoldDB" id="A0A0K1PUG2"/>
<dbReference type="InterPro" id="IPR000719">
    <property type="entry name" value="Prot_kinase_dom"/>
</dbReference>
<keyword evidence="7" id="KW-0472">Membrane</keyword>
<feature type="compositionally biased region" description="Low complexity" evidence="6">
    <location>
        <begin position="532"/>
        <end position="555"/>
    </location>
</feature>
<dbReference type="PANTHER" id="PTHR43289:SF6">
    <property type="entry name" value="SERINE_THREONINE-PROTEIN KINASE NEKL-3"/>
    <property type="match status" value="1"/>
</dbReference>
<dbReference type="PANTHER" id="PTHR43289">
    <property type="entry name" value="MITOGEN-ACTIVATED PROTEIN KINASE KINASE KINASE 20-RELATED"/>
    <property type="match status" value="1"/>
</dbReference>
<dbReference type="PROSITE" id="PS00107">
    <property type="entry name" value="PROTEIN_KINASE_ATP"/>
    <property type="match status" value="1"/>
</dbReference>
<keyword evidence="2 5" id="KW-0547">Nucleotide-binding</keyword>
<evidence type="ECO:0000256" key="7">
    <source>
        <dbReference type="SAM" id="Phobius"/>
    </source>
</evidence>
<reference evidence="9 10" key="1">
    <citation type="submission" date="2015-08" db="EMBL/GenBank/DDBJ databases">
        <authorList>
            <person name="Babu N.S."/>
            <person name="Beckwith C.J."/>
            <person name="Beseler K.G."/>
            <person name="Brison A."/>
            <person name="Carone J.V."/>
            <person name="Caskin T.P."/>
            <person name="Diamond M."/>
            <person name="Durham M.E."/>
            <person name="Foxe J.M."/>
            <person name="Go M."/>
            <person name="Henderson B.A."/>
            <person name="Jones I.B."/>
            <person name="McGettigan J.A."/>
            <person name="Micheletti S.J."/>
            <person name="Nasrallah M.E."/>
            <person name="Ortiz D."/>
            <person name="Piller C.R."/>
            <person name="Privatt S.R."/>
            <person name="Schneider S.L."/>
            <person name="Sharp S."/>
            <person name="Smith T.C."/>
            <person name="Stanton J.D."/>
            <person name="Ullery H.E."/>
            <person name="Wilson R.J."/>
            <person name="Serrano M.G."/>
            <person name="Buck G."/>
            <person name="Lee V."/>
            <person name="Wang Y."/>
            <person name="Carvalho R."/>
            <person name="Voegtly L."/>
            <person name="Shi R."/>
            <person name="Duckworth R."/>
            <person name="Johnson A."/>
            <person name="Loviza R."/>
            <person name="Walstead R."/>
            <person name="Shah Z."/>
            <person name="Kiflezghi M."/>
            <person name="Wade K."/>
            <person name="Ball S.L."/>
            <person name="Bradley K.W."/>
            <person name="Asai D.J."/>
            <person name="Bowman C.A."/>
            <person name="Russell D.A."/>
            <person name="Pope W.H."/>
            <person name="Jacobs-Sera D."/>
            <person name="Hendrix R.W."/>
            <person name="Hatfull G.F."/>
        </authorList>
    </citation>
    <scope>NUCLEOTIDE SEQUENCE [LARGE SCALE GENOMIC DNA]</scope>
    <source>
        <strain evidence="9 10">DSM 27648</strain>
    </source>
</reference>
<keyword evidence="7" id="KW-1133">Transmembrane helix</keyword>
<evidence type="ECO:0000259" key="8">
    <source>
        <dbReference type="PROSITE" id="PS50011"/>
    </source>
</evidence>
<gene>
    <name evidence="9" type="ORF">AKJ09_03418</name>
</gene>
<dbReference type="SUPFAM" id="SSF56112">
    <property type="entry name" value="Protein kinase-like (PK-like)"/>
    <property type="match status" value="1"/>
</dbReference>
<dbReference type="GO" id="GO:0004674">
    <property type="term" value="F:protein serine/threonine kinase activity"/>
    <property type="evidence" value="ECO:0007669"/>
    <property type="project" value="UniProtKB-KW"/>
</dbReference>
<evidence type="ECO:0000256" key="1">
    <source>
        <dbReference type="ARBA" id="ARBA00022679"/>
    </source>
</evidence>
<accession>A0A0K1PUG2</accession>
<dbReference type="Proteomes" id="UP000064967">
    <property type="component" value="Chromosome"/>
</dbReference>
<proteinExistence type="predicted"/>
<evidence type="ECO:0000256" key="4">
    <source>
        <dbReference type="ARBA" id="ARBA00022840"/>
    </source>
</evidence>
<dbReference type="EMBL" id="CP012333">
    <property type="protein sequence ID" value="AKU96754.1"/>
    <property type="molecule type" value="Genomic_DNA"/>
</dbReference>
<dbReference type="InterPro" id="IPR017441">
    <property type="entry name" value="Protein_kinase_ATP_BS"/>
</dbReference>
<dbReference type="GO" id="GO:0005524">
    <property type="term" value="F:ATP binding"/>
    <property type="evidence" value="ECO:0007669"/>
    <property type="project" value="UniProtKB-UniRule"/>
</dbReference>
<name>A0A0K1PUG2_9BACT</name>
<dbReference type="InterPro" id="IPR011009">
    <property type="entry name" value="Kinase-like_dom_sf"/>
</dbReference>
<feature type="region of interest" description="Disordered" evidence="6">
    <location>
        <begin position="379"/>
        <end position="404"/>
    </location>
</feature>
<dbReference type="InterPro" id="IPR008271">
    <property type="entry name" value="Ser/Thr_kinase_AS"/>
</dbReference>
<dbReference type="STRING" id="1391654.AKJ09_03418"/>
<dbReference type="RefSeq" id="WP_146647995.1">
    <property type="nucleotide sequence ID" value="NZ_CP012333.1"/>
</dbReference>
<dbReference type="SMART" id="SM00220">
    <property type="entry name" value="S_TKc"/>
    <property type="match status" value="1"/>
</dbReference>
<dbReference type="PROSITE" id="PS00108">
    <property type="entry name" value="PROTEIN_KINASE_ST"/>
    <property type="match status" value="1"/>
</dbReference>
<dbReference type="OrthoDB" id="9801841at2"/>
<keyword evidence="4 5" id="KW-0067">ATP-binding</keyword>
<dbReference type="Gene3D" id="1.10.510.10">
    <property type="entry name" value="Transferase(Phosphotransferase) domain 1"/>
    <property type="match status" value="1"/>
</dbReference>
<keyword evidence="10" id="KW-1185">Reference proteome</keyword>
<organism evidence="9 10">
    <name type="scientific">Labilithrix luteola</name>
    <dbReference type="NCBI Taxonomy" id="1391654"/>
    <lineage>
        <taxon>Bacteria</taxon>
        <taxon>Pseudomonadati</taxon>
        <taxon>Myxococcota</taxon>
        <taxon>Polyangia</taxon>
        <taxon>Polyangiales</taxon>
        <taxon>Labilitrichaceae</taxon>
        <taxon>Labilithrix</taxon>
    </lineage>
</organism>
<dbReference type="KEGG" id="llu:AKJ09_03418"/>
<evidence type="ECO:0000256" key="2">
    <source>
        <dbReference type="ARBA" id="ARBA00022741"/>
    </source>
</evidence>
<feature type="binding site" evidence="5">
    <location>
        <position position="50"/>
    </location>
    <ligand>
        <name>ATP</name>
        <dbReference type="ChEBI" id="CHEBI:30616"/>
    </ligand>
</feature>
<evidence type="ECO:0000313" key="10">
    <source>
        <dbReference type="Proteomes" id="UP000064967"/>
    </source>
</evidence>
<feature type="region of interest" description="Disordered" evidence="6">
    <location>
        <begin position="532"/>
        <end position="573"/>
    </location>
</feature>